<accession>L1IWB6</accession>
<dbReference type="EnsemblProtists" id="EKX40558">
    <property type="protein sequence ID" value="EKX40558"/>
    <property type="gene ID" value="GUITHDRAFT_164630"/>
</dbReference>
<keyword evidence="3" id="KW-1185">Reference proteome</keyword>
<dbReference type="EMBL" id="JH993030">
    <property type="protein sequence ID" value="EKX40558.1"/>
    <property type="molecule type" value="Genomic_DNA"/>
</dbReference>
<dbReference type="KEGG" id="gtt:GUITHDRAFT_164630"/>
<dbReference type="HOGENOM" id="CLU_800361_0_0_1"/>
<evidence type="ECO:0000313" key="2">
    <source>
        <dbReference type="EnsemblProtists" id="EKX40558"/>
    </source>
</evidence>
<reference evidence="1 3" key="1">
    <citation type="journal article" date="2012" name="Nature">
        <title>Algal genomes reveal evolutionary mosaicism and the fate of nucleomorphs.</title>
        <authorList>
            <consortium name="DOE Joint Genome Institute"/>
            <person name="Curtis B.A."/>
            <person name="Tanifuji G."/>
            <person name="Burki F."/>
            <person name="Gruber A."/>
            <person name="Irimia M."/>
            <person name="Maruyama S."/>
            <person name="Arias M.C."/>
            <person name="Ball S.G."/>
            <person name="Gile G.H."/>
            <person name="Hirakawa Y."/>
            <person name="Hopkins J.F."/>
            <person name="Kuo A."/>
            <person name="Rensing S.A."/>
            <person name="Schmutz J."/>
            <person name="Symeonidi A."/>
            <person name="Elias M."/>
            <person name="Eveleigh R.J."/>
            <person name="Herman E.K."/>
            <person name="Klute M.J."/>
            <person name="Nakayama T."/>
            <person name="Obornik M."/>
            <person name="Reyes-Prieto A."/>
            <person name="Armbrust E.V."/>
            <person name="Aves S.J."/>
            <person name="Beiko R.G."/>
            <person name="Coutinho P."/>
            <person name="Dacks J.B."/>
            <person name="Durnford D.G."/>
            <person name="Fast N.M."/>
            <person name="Green B.R."/>
            <person name="Grisdale C.J."/>
            <person name="Hempel F."/>
            <person name="Henrissat B."/>
            <person name="Hoppner M.P."/>
            <person name="Ishida K."/>
            <person name="Kim E."/>
            <person name="Koreny L."/>
            <person name="Kroth P.G."/>
            <person name="Liu Y."/>
            <person name="Malik S.B."/>
            <person name="Maier U.G."/>
            <person name="McRose D."/>
            <person name="Mock T."/>
            <person name="Neilson J.A."/>
            <person name="Onodera N.T."/>
            <person name="Poole A.M."/>
            <person name="Pritham E.J."/>
            <person name="Richards T.A."/>
            <person name="Rocap G."/>
            <person name="Roy S.W."/>
            <person name="Sarai C."/>
            <person name="Schaack S."/>
            <person name="Shirato S."/>
            <person name="Slamovits C.H."/>
            <person name="Spencer D.F."/>
            <person name="Suzuki S."/>
            <person name="Worden A.Z."/>
            <person name="Zauner S."/>
            <person name="Barry K."/>
            <person name="Bell C."/>
            <person name="Bharti A.K."/>
            <person name="Crow J.A."/>
            <person name="Grimwood J."/>
            <person name="Kramer R."/>
            <person name="Lindquist E."/>
            <person name="Lucas S."/>
            <person name="Salamov A."/>
            <person name="McFadden G.I."/>
            <person name="Lane C.E."/>
            <person name="Keeling P.J."/>
            <person name="Gray M.W."/>
            <person name="Grigoriev I.V."/>
            <person name="Archibald J.M."/>
        </authorList>
    </citation>
    <scope>NUCLEOTIDE SEQUENCE</scope>
    <source>
        <strain evidence="1 3">CCMP2712</strain>
    </source>
</reference>
<reference evidence="2" key="3">
    <citation type="submission" date="2016-03" db="UniProtKB">
        <authorList>
            <consortium name="EnsemblProtists"/>
        </authorList>
    </citation>
    <scope>IDENTIFICATION</scope>
</reference>
<gene>
    <name evidence="1" type="ORF">GUITHDRAFT_164630</name>
</gene>
<dbReference type="PaxDb" id="55529-EKX40558"/>
<reference evidence="3" key="2">
    <citation type="submission" date="2012-11" db="EMBL/GenBank/DDBJ databases">
        <authorList>
            <person name="Kuo A."/>
            <person name="Curtis B.A."/>
            <person name="Tanifuji G."/>
            <person name="Burki F."/>
            <person name="Gruber A."/>
            <person name="Irimia M."/>
            <person name="Maruyama S."/>
            <person name="Arias M.C."/>
            <person name="Ball S.G."/>
            <person name="Gile G.H."/>
            <person name="Hirakawa Y."/>
            <person name="Hopkins J.F."/>
            <person name="Rensing S.A."/>
            <person name="Schmutz J."/>
            <person name="Symeonidi A."/>
            <person name="Elias M."/>
            <person name="Eveleigh R.J."/>
            <person name="Herman E.K."/>
            <person name="Klute M.J."/>
            <person name="Nakayama T."/>
            <person name="Obornik M."/>
            <person name="Reyes-Prieto A."/>
            <person name="Armbrust E.V."/>
            <person name="Aves S.J."/>
            <person name="Beiko R.G."/>
            <person name="Coutinho P."/>
            <person name="Dacks J.B."/>
            <person name="Durnford D.G."/>
            <person name="Fast N.M."/>
            <person name="Green B.R."/>
            <person name="Grisdale C."/>
            <person name="Hempe F."/>
            <person name="Henrissat B."/>
            <person name="Hoppner M.P."/>
            <person name="Ishida K.-I."/>
            <person name="Kim E."/>
            <person name="Koreny L."/>
            <person name="Kroth P.G."/>
            <person name="Liu Y."/>
            <person name="Malik S.-B."/>
            <person name="Maier U.G."/>
            <person name="McRose D."/>
            <person name="Mock T."/>
            <person name="Neilson J.A."/>
            <person name="Onodera N.T."/>
            <person name="Poole A.M."/>
            <person name="Pritham E.J."/>
            <person name="Richards T.A."/>
            <person name="Rocap G."/>
            <person name="Roy S.W."/>
            <person name="Sarai C."/>
            <person name="Schaack S."/>
            <person name="Shirato S."/>
            <person name="Slamovits C.H."/>
            <person name="Spencer D.F."/>
            <person name="Suzuki S."/>
            <person name="Worden A.Z."/>
            <person name="Zauner S."/>
            <person name="Barry K."/>
            <person name="Bell C."/>
            <person name="Bharti A.K."/>
            <person name="Crow J.A."/>
            <person name="Grimwood J."/>
            <person name="Kramer R."/>
            <person name="Lindquist E."/>
            <person name="Lucas S."/>
            <person name="Salamov A."/>
            <person name="McFadden G.I."/>
            <person name="Lane C.E."/>
            <person name="Keeling P.J."/>
            <person name="Gray M.W."/>
            <person name="Grigoriev I.V."/>
            <person name="Archibald J.M."/>
        </authorList>
    </citation>
    <scope>NUCLEOTIDE SEQUENCE</scope>
    <source>
        <strain evidence="3">CCMP2712</strain>
    </source>
</reference>
<dbReference type="GeneID" id="17297202"/>
<proteinExistence type="predicted"/>
<dbReference type="Proteomes" id="UP000011087">
    <property type="component" value="Unassembled WGS sequence"/>
</dbReference>
<dbReference type="OrthoDB" id="10619126at2759"/>
<protein>
    <submittedName>
        <fullName evidence="1 2">Uncharacterized protein</fullName>
    </submittedName>
</protein>
<dbReference type="AlphaFoldDB" id="L1IWB6"/>
<sequence length="347" mass="40274">MGPISATARAEGNMRRQIVKMNKRVNFNVLRKKKLQRKLLMYSRASNLRVRRATCHRARLRKVLINATLPRNLLPVPLQRKADGIIAPQNDWEDDSLDSDEAIVRDMYRKEGFDVLFNPLSSSTSNVKLSFRIQNSQAVTIKELSEHIEKGLMLYINKRCSFKINEITTAQSKEGRLFFGGVVTIGMEMLEQNKKSQKASIRLFGFNNKDPEKRHKAQYSGQLSSNEDLFPLFRCLFEQQGRKIEDLQLSPNPVFSSTDNAVMDPSYGFDVDRMAKVLERLKEENKVEKYSKQLMLVKNPRRTRLETMRFLLTYCRDCIVSLESLKLNRRTLDKRNRVARPNHSISL</sequence>
<evidence type="ECO:0000313" key="3">
    <source>
        <dbReference type="Proteomes" id="UP000011087"/>
    </source>
</evidence>
<dbReference type="RefSeq" id="XP_005827538.1">
    <property type="nucleotide sequence ID" value="XM_005827481.1"/>
</dbReference>
<organism evidence="1">
    <name type="scientific">Guillardia theta (strain CCMP2712)</name>
    <name type="common">Cryptophyte</name>
    <dbReference type="NCBI Taxonomy" id="905079"/>
    <lineage>
        <taxon>Eukaryota</taxon>
        <taxon>Cryptophyceae</taxon>
        <taxon>Pyrenomonadales</taxon>
        <taxon>Geminigeraceae</taxon>
        <taxon>Guillardia</taxon>
    </lineage>
</organism>
<name>L1IWB6_GUITC</name>
<evidence type="ECO:0000313" key="1">
    <source>
        <dbReference type="EMBL" id="EKX40558.1"/>
    </source>
</evidence>